<dbReference type="PANTHER" id="PTHR47843">
    <property type="entry name" value="BTB DOMAIN-CONTAINING PROTEIN-RELATED"/>
    <property type="match status" value="1"/>
</dbReference>
<proteinExistence type="predicted"/>
<dbReference type="SUPFAM" id="SSF54695">
    <property type="entry name" value="POZ domain"/>
    <property type="match status" value="1"/>
</dbReference>
<name>A0A9N9KPX2_9HELO</name>
<comment type="caution">
    <text evidence="2">The sequence shown here is derived from an EMBL/GenBank/DDBJ whole genome shotgun (WGS) entry which is preliminary data.</text>
</comment>
<reference evidence="2" key="1">
    <citation type="submission" date="2021-07" db="EMBL/GenBank/DDBJ databases">
        <authorList>
            <person name="Durling M."/>
        </authorList>
    </citation>
    <scope>NUCLEOTIDE SEQUENCE</scope>
</reference>
<evidence type="ECO:0000259" key="1">
    <source>
        <dbReference type="Pfam" id="PF00651"/>
    </source>
</evidence>
<dbReference type="OrthoDB" id="194443at2759"/>
<evidence type="ECO:0000313" key="2">
    <source>
        <dbReference type="EMBL" id="CAG8950608.1"/>
    </source>
</evidence>
<dbReference type="AlphaFoldDB" id="A0A9N9KPX2"/>
<accession>A0A9N9KPX2</accession>
<organism evidence="2 3">
    <name type="scientific">Hymenoscyphus fraxineus</name>
    <dbReference type="NCBI Taxonomy" id="746836"/>
    <lineage>
        <taxon>Eukaryota</taxon>
        <taxon>Fungi</taxon>
        <taxon>Dikarya</taxon>
        <taxon>Ascomycota</taxon>
        <taxon>Pezizomycotina</taxon>
        <taxon>Leotiomycetes</taxon>
        <taxon>Helotiales</taxon>
        <taxon>Helotiaceae</taxon>
        <taxon>Hymenoscyphus</taxon>
    </lineage>
</organism>
<feature type="domain" description="BTB" evidence="1">
    <location>
        <begin position="33"/>
        <end position="93"/>
    </location>
</feature>
<dbReference type="Gene3D" id="3.30.710.10">
    <property type="entry name" value="Potassium Channel Kv1.1, Chain A"/>
    <property type="match status" value="1"/>
</dbReference>
<dbReference type="InterPro" id="IPR011333">
    <property type="entry name" value="SKP1/BTB/POZ_sf"/>
</dbReference>
<dbReference type="Proteomes" id="UP000696280">
    <property type="component" value="Unassembled WGS sequence"/>
</dbReference>
<dbReference type="EMBL" id="CAJVRL010000038">
    <property type="protein sequence ID" value="CAG8950608.1"/>
    <property type="molecule type" value="Genomic_DNA"/>
</dbReference>
<protein>
    <recommendedName>
        <fullName evidence="1">BTB domain-containing protein</fullName>
    </recommendedName>
</protein>
<gene>
    <name evidence="2" type="ORF">HYFRA_00002817</name>
</gene>
<sequence>MASRTSSVKRPTLSECLRMIDGPKVDIFVGPTRKHFSLPKLLLCHYSKFFDACLNGGFREAKEQKLDLPEDEVRYFEALLEVMLQGNTTPRFGSQYLDALKAMDASSAPKDATKSLKALKNECLELLQYADKYNLSEMASDMVYDSLYFIWISPHHVLDSLFAYHEPRLHPRHNRPSIGSLYLPPTGNPLIIQEEDIEIIYRIAPPNHRLRDLVIRAVISCSVDSEGNFNDKFQHQKEEVVGFARDLLDFIIKKNRNKVSFTVQASYDEAAGL</sequence>
<dbReference type="Pfam" id="PF00651">
    <property type="entry name" value="BTB"/>
    <property type="match status" value="1"/>
</dbReference>
<keyword evidence="3" id="KW-1185">Reference proteome</keyword>
<evidence type="ECO:0000313" key="3">
    <source>
        <dbReference type="Proteomes" id="UP000696280"/>
    </source>
</evidence>
<dbReference type="InterPro" id="IPR000210">
    <property type="entry name" value="BTB/POZ_dom"/>
</dbReference>